<dbReference type="InterPro" id="IPR001680">
    <property type="entry name" value="WD40_rpt"/>
</dbReference>
<dbReference type="Pfam" id="PF12234">
    <property type="entry name" value="Rav1p_C"/>
    <property type="match status" value="1"/>
</dbReference>
<dbReference type="SUPFAM" id="SSF50978">
    <property type="entry name" value="WD40 repeat-like"/>
    <property type="match status" value="2"/>
</dbReference>
<dbReference type="Proteomes" id="UP001151287">
    <property type="component" value="Unassembled WGS sequence"/>
</dbReference>
<feature type="repeat" description="WD" evidence="1">
    <location>
        <begin position="2243"/>
        <end position="2284"/>
    </location>
</feature>
<gene>
    <name evidence="4" type="ORF">LUZ63_019186</name>
</gene>
<dbReference type="SMART" id="SM00320">
    <property type="entry name" value="WD40"/>
    <property type="match status" value="11"/>
</dbReference>
<dbReference type="Gene3D" id="2.130.10.10">
    <property type="entry name" value="YVTN repeat-like/Quinoprotein amine dehydrogenase"/>
    <property type="match status" value="2"/>
</dbReference>
<dbReference type="PROSITE" id="PS50294">
    <property type="entry name" value="WD_REPEATS_REGION"/>
    <property type="match status" value="1"/>
</dbReference>
<dbReference type="PANTHER" id="PTHR13950">
    <property type="entry name" value="RABCONNECTIN-RELATED"/>
    <property type="match status" value="1"/>
</dbReference>
<keyword evidence="5" id="KW-1185">Reference proteome</keyword>
<evidence type="ECO:0000259" key="3">
    <source>
        <dbReference type="Pfam" id="PF12234"/>
    </source>
</evidence>
<dbReference type="PROSITE" id="PS50082">
    <property type="entry name" value="WD_REPEATS_2"/>
    <property type="match status" value="1"/>
</dbReference>
<dbReference type="GO" id="GO:0007035">
    <property type="term" value="P:vacuolar acidification"/>
    <property type="evidence" value="ECO:0007669"/>
    <property type="project" value="TreeGrafter"/>
</dbReference>
<dbReference type="EMBL" id="JAMQYH010000005">
    <property type="protein sequence ID" value="KAJ1687796.1"/>
    <property type="molecule type" value="Genomic_DNA"/>
</dbReference>
<evidence type="ECO:0000313" key="5">
    <source>
        <dbReference type="Proteomes" id="UP001151287"/>
    </source>
</evidence>
<evidence type="ECO:0000313" key="4">
    <source>
        <dbReference type="EMBL" id="KAJ1687796.1"/>
    </source>
</evidence>
<dbReference type="InterPro" id="IPR015943">
    <property type="entry name" value="WD40/YVTN_repeat-like_dom_sf"/>
</dbReference>
<feature type="domain" description="RAVE complex protein Rav1 C-terminal" evidence="3">
    <location>
        <begin position="731"/>
        <end position="1312"/>
    </location>
</feature>
<evidence type="ECO:0000256" key="1">
    <source>
        <dbReference type="PROSITE-ProRule" id="PRU00221"/>
    </source>
</evidence>
<evidence type="ECO:0000256" key="2">
    <source>
        <dbReference type="SAM" id="MobiDB-lite"/>
    </source>
</evidence>
<protein>
    <recommendedName>
        <fullName evidence="3">RAVE complex protein Rav1 C-terminal domain-containing protein</fullName>
    </recommendedName>
</protein>
<dbReference type="InterPro" id="IPR022033">
    <property type="entry name" value="Rav1p_C"/>
</dbReference>
<dbReference type="Pfam" id="PF00400">
    <property type="entry name" value="WD40"/>
    <property type="match status" value="1"/>
</dbReference>
<accession>A0A9Q0C5R3</accession>
<keyword evidence="1" id="KW-0853">WD repeat</keyword>
<name>A0A9Q0C5R3_9POAL</name>
<dbReference type="InterPro" id="IPR052208">
    <property type="entry name" value="DmX-like/RAVE_component"/>
</dbReference>
<organism evidence="4 5">
    <name type="scientific">Rhynchospora breviuscula</name>
    <dbReference type="NCBI Taxonomy" id="2022672"/>
    <lineage>
        <taxon>Eukaryota</taxon>
        <taxon>Viridiplantae</taxon>
        <taxon>Streptophyta</taxon>
        <taxon>Embryophyta</taxon>
        <taxon>Tracheophyta</taxon>
        <taxon>Spermatophyta</taxon>
        <taxon>Magnoliopsida</taxon>
        <taxon>Liliopsida</taxon>
        <taxon>Poales</taxon>
        <taxon>Cyperaceae</taxon>
        <taxon>Cyperoideae</taxon>
        <taxon>Rhynchosporeae</taxon>
        <taxon>Rhynchospora</taxon>
    </lineage>
</organism>
<comment type="caution">
    <text evidence="4">The sequence shown here is derived from an EMBL/GenBank/DDBJ whole genome shotgun (WGS) entry which is preliminary data.</text>
</comment>
<feature type="compositionally biased region" description="Basic and acidic residues" evidence="2">
    <location>
        <begin position="2216"/>
        <end position="2232"/>
    </location>
</feature>
<dbReference type="GO" id="GO:0043291">
    <property type="term" value="C:RAVE complex"/>
    <property type="evidence" value="ECO:0007669"/>
    <property type="project" value="TreeGrafter"/>
</dbReference>
<dbReference type="PANTHER" id="PTHR13950:SF9">
    <property type="entry name" value="RABCONNECTIN-3A"/>
    <property type="match status" value="1"/>
</dbReference>
<proteinExistence type="predicted"/>
<feature type="region of interest" description="Disordered" evidence="2">
    <location>
        <begin position="2210"/>
        <end position="2233"/>
    </location>
</feature>
<dbReference type="OrthoDB" id="342131at2759"/>
<sequence length="2336" mass="257301">MASVADKRSTDTSLHLPLTFSRPHLIPPAPNPRSSAVDCLSDFGGSSWIAYGAGPLVVISPLTSPPFFRQVIELSELVNAVSWSRSIPSLGEIAIASGSTVFFYAPIPSPSESGSFSWNQTETIEENYTIEAIAWIESGDGLVVAGFDVVLWIRKKPSWEIGWRSRAQVPQTIVSTAGFAQGLVATASLADIDESQSLPGDARNNVLVYLTDTKAGLRKLELPHPRGVLMIQWRPPSRWHSKKDPSNLRRDVLLTCSIDGTARVWSDCGSGRSKDSHSNRNISFHVVAVIEINSSLSGILGSDIALYWAVDSSSFVSRDKSGGYSLSENDTDLHQVGTCEWLVSTGPGSSVAFWAVHCLDDMSPVRYPRVSLWKKMQLTDHELSKDGSMLIDARVSRRSHSGPPIMCSLVQLAPNCKIVYSKLFSSTPGSGNADDEVTSDSAEERCLSCISSRVLNQDGHMRSIRQVCICPYSCRTSLSVSLDSDGVLLFWSLSSLSTFPWNLHMASNPVWNFSGRVDLKSVVSSDNEFSCLIWGPSLRDQKQFLLVGSKKQIDGFVVRIPGEPESFTSQNIFTVPFDGVYHDKGPPDDIFTIPLDSSCNQCFINNCFLVFCVWKQKFQTLSWKVNLHCQTQSGSTYDCATGDLLNEGVSFDGEVYSVTVSSCSSKTFSTNQDSCQTTCFSYVMPNAVVFPVNGSCGYSSSYHIITGCSDGSVKLWKLGISESNSQSEKESPSWELVGSFIASSGYIDCVSFSSCGTRIATLSSTSQTGTSCIDIWEPVCITGGTSGFFLLEHTINLKFPVVRLSWFSIGSGQLLLGVSLEKEFRVYSQRMPDHDLVWPENSKKTCFWDCIAVTPSFYEIKDFLWGPGATPLVVYDRHLSVYIQWLFKSNCRDDARRAAYASNIHEKCEKTSFINLLDLAGRLGGPFPLYHPKSLVQCLYAGKWKLVQEILQHLIQSGKTGESISKIPEIHLSKYFSDVPPTDVPNSGLQWGMNSSNNFASSFQFSSNAFDYMGGMGNSNFTMTVQKPDIAVLADALNKFSEISGIEKIQILAISDLLGEISDPSRSSPYKSLDEPGRMFWVSVQFQRRYLAQKFNRSVNEQDWHVGSALIAWAFQSACKDDLLSSTLSSEPTWSEMKALGIGFWYNDVAQLRAKMEKLARMQYLKNKDPKECALLYIALNRIQVLAGLFKISRDEKDKVLFNFLGRNFQEEKNKAAALKNAYVLMGRHQLELAIGFFLLGGDVPSAVSICAKNYGDKQLALVICRLRDGNVGLLERDLISNVLLPSAIEKGDRWLASLFEWKLGNYSKAVWKFFENHDRGMADKSGTLLLHASFFDPQVGRYCAVLASKNNFKNEVGEVPALRLSKVLTALSASTLNRYGLPLEALECLSLASSMEPREQIIVSSGEDHKAFEEFVKCSLGATLSWISGSAVYHTMSSCKLMMASKYLSKILCGYAPFTLCNLPFGGETGCHSTISDDHIGELSRDLKTALLVFEKKFILQPSDLRDLVSLFLCNKGLLFVAFLLFWDVSLSGDNLLTDNLSAVHAHLLKTNEEICCFLSRYMVSCGFSNSTLDMGSCSEVTSDNDFTGKWYLTSLKRLLKLTRSVLKNCNLGSGGAINYPKIFAILDLLEYTIEYALSWLVKDVRGLVILFKPILDLVSQGQMDLSTTVDRLNEALQWKMSEKSEEISENLYCEQNTVSTPVLTNDEKWLFTGTCLWIHLSSIVKNHFIELTDTEQHFVQLLIKTANCIRSSFLHQLAFYLTRKSLDGLDSNALVWLDPSFYQPANLKHNYNQQVDVQRLPNHGDGGSLIDLLWKMVVRPQDICTGFTDEKVNCFLHSGTKSAAWKDADRISETKGNHSGSDKEINAYFKNPRELIKRSGELLEAICFNSTNEQQLAATSNKKGLLFFNWTDGQHHNDEADYLWSESDWPVNGWAGYESSPVPTCISPGIGQGSKRDTHLGLGGAATSLGTLAKPGREMTGGGAFGIPGYAGIGAASLVWGQHDEFDVFSDRPPTAENVQSCTLSHHPSQPLLLVGSSNTHVYLWEFGKERALATYGVLPAVNVPPPYPLASISSVCFDTYGHRFATAALDGTVSTWQLEVGGRSNVHPIDSSLCFDNHASDVAYASASGSTVATAGYNSNNVNVVVWDTLAPPATCQASVVCHEGGARALAVFDNDTGSGSMSPFVVTGGKNGDIGLHDFRFITTGKTKSERHKSSSMHDPKLGTHHSSDNTSGMVWYLPKAHLGGITKITIIPNTSMFLTGSKDGDVKLWDAKASELVYQWPRLHDRHTFFQSNSRAFGGVVRAAVTDIQVMSHGFLTCGGDGSVKLVQLKS</sequence>
<reference evidence="4" key="1">
    <citation type="journal article" date="2022" name="Cell">
        <title>Repeat-based holocentromeres influence genome architecture and karyotype evolution.</title>
        <authorList>
            <person name="Hofstatter P.G."/>
            <person name="Thangavel G."/>
            <person name="Lux T."/>
            <person name="Neumann P."/>
            <person name="Vondrak T."/>
            <person name="Novak P."/>
            <person name="Zhang M."/>
            <person name="Costa L."/>
            <person name="Castellani M."/>
            <person name="Scott A."/>
            <person name="Toegelov H."/>
            <person name="Fuchs J."/>
            <person name="Mata-Sucre Y."/>
            <person name="Dias Y."/>
            <person name="Vanzela A.L.L."/>
            <person name="Huettel B."/>
            <person name="Almeida C.C.S."/>
            <person name="Simkova H."/>
            <person name="Souza G."/>
            <person name="Pedrosa-Harand A."/>
            <person name="Macas J."/>
            <person name="Mayer K.F.X."/>
            <person name="Houben A."/>
            <person name="Marques A."/>
        </authorList>
    </citation>
    <scope>NUCLEOTIDE SEQUENCE</scope>
    <source>
        <strain evidence="4">RhyBre1mFocal</strain>
    </source>
</reference>
<dbReference type="InterPro" id="IPR036322">
    <property type="entry name" value="WD40_repeat_dom_sf"/>
</dbReference>